<evidence type="ECO:0000313" key="2">
    <source>
        <dbReference type="Proteomes" id="UP000005206"/>
    </source>
</evidence>
<dbReference type="GeneID" id="9665069"/>
<dbReference type="InParanoid" id="C7ZFQ8"/>
<dbReference type="InterPro" id="IPR027417">
    <property type="entry name" value="P-loop_NTPase"/>
</dbReference>
<reference evidence="1 2" key="1">
    <citation type="journal article" date="2009" name="PLoS Genet.">
        <title>The genome of Nectria haematococca: contribution of supernumerary chromosomes to gene expansion.</title>
        <authorList>
            <person name="Coleman J.J."/>
            <person name="Rounsley S.D."/>
            <person name="Rodriguez-Carres M."/>
            <person name="Kuo A."/>
            <person name="Wasmann C.C."/>
            <person name="Grimwood J."/>
            <person name="Schmutz J."/>
            <person name="Taga M."/>
            <person name="White G.J."/>
            <person name="Zhou S."/>
            <person name="Schwartz D.C."/>
            <person name="Freitag M."/>
            <person name="Ma L.J."/>
            <person name="Danchin E.G."/>
            <person name="Henrissat B."/>
            <person name="Coutinho P.M."/>
            <person name="Nelson D.R."/>
            <person name="Straney D."/>
            <person name="Napoli C.A."/>
            <person name="Barker B.M."/>
            <person name="Gribskov M."/>
            <person name="Rep M."/>
            <person name="Kroken S."/>
            <person name="Molnar I."/>
            <person name="Rensing C."/>
            <person name="Kennell J.C."/>
            <person name="Zamora J."/>
            <person name="Farman M.L."/>
            <person name="Selker E.U."/>
            <person name="Salamov A."/>
            <person name="Shapiro H."/>
            <person name="Pangilinan J."/>
            <person name="Lindquist E."/>
            <person name="Lamers C."/>
            <person name="Grigoriev I.V."/>
            <person name="Geiser D.M."/>
            <person name="Covert S.F."/>
            <person name="Temporini E."/>
            <person name="Vanetten H.D."/>
        </authorList>
    </citation>
    <scope>NUCLEOTIDE SEQUENCE [LARGE SCALE GENOMIC DNA]</scope>
    <source>
        <strain evidence="2">ATCC MYA-4622 / CBS 123669 / FGSC 9596 / NRRL 45880 / 77-13-4</strain>
    </source>
</reference>
<dbReference type="OrthoDB" id="5426988at2759"/>
<dbReference type="HOGENOM" id="CLU_092496_1_0_1"/>
<keyword evidence="2" id="KW-1185">Reference proteome</keyword>
<dbReference type="EMBL" id="GG698923">
    <property type="protein sequence ID" value="EEU37214.1"/>
    <property type="molecule type" value="Genomic_DNA"/>
</dbReference>
<proteinExistence type="predicted"/>
<accession>C7ZFQ8</accession>
<sequence>MAKRKFRPIIYLNGYAGVGKRTIANELCQLLLNAKVISNHLLIDTAAVVFEKNTREHELLYTTWRGALWSRIASSTTHDTIWIFTDYQPLSGTSRGYLNIAASRRSPFISIILDCAINESLKRAASGDTDDYNTEPKDLKALGGLREEDIFRFGGELEMELDETDLSPTEAARRICDHVYRVVPNNLPEQGV</sequence>
<dbReference type="KEGG" id="nhe:NECHADRAFT_78449"/>
<dbReference type="Gene3D" id="3.40.50.300">
    <property type="entry name" value="P-loop containing nucleotide triphosphate hydrolases"/>
    <property type="match status" value="1"/>
</dbReference>
<gene>
    <name evidence="1" type="ORF">NECHADRAFT_78449</name>
</gene>
<dbReference type="AlphaFoldDB" id="C7ZFQ8"/>
<organism evidence="1 2">
    <name type="scientific">Fusarium vanettenii (strain ATCC MYA-4622 / CBS 123669 / FGSC 9596 / NRRL 45880 / 77-13-4)</name>
    <name type="common">Fusarium solani subsp. pisi</name>
    <dbReference type="NCBI Taxonomy" id="660122"/>
    <lineage>
        <taxon>Eukaryota</taxon>
        <taxon>Fungi</taxon>
        <taxon>Dikarya</taxon>
        <taxon>Ascomycota</taxon>
        <taxon>Pezizomycotina</taxon>
        <taxon>Sordariomycetes</taxon>
        <taxon>Hypocreomycetidae</taxon>
        <taxon>Hypocreales</taxon>
        <taxon>Nectriaceae</taxon>
        <taxon>Fusarium</taxon>
        <taxon>Fusarium solani species complex</taxon>
        <taxon>Fusarium vanettenii</taxon>
    </lineage>
</organism>
<dbReference type="OMA" id="IAMSEYT"/>
<dbReference type="VEuPathDB" id="FungiDB:NECHADRAFT_78449"/>
<dbReference type="STRING" id="660122.C7ZFQ8"/>
<protein>
    <submittedName>
        <fullName evidence="1">Uncharacterized protein</fullName>
    </submittedName>
</protein>
<dbReference type="Proteomes" id="UP000005206">
    <property type="component" value="Chromosome 3"/>
</dbReference>
<dbReference type="SUPFAM" id="SSF52540">
    <property type="entry name" value="P-loop containing nucleoside triphosphate hydrolases"/>
    <property type="match status" value="1"/>
</dbReference>
<evidence type="ECO:0000313" key="1">
    <source>
        <dbReference type="EMBL" id="EEU37214.1"/>
    </source>
</evidence>
<dbReference type="RefSeq" id="XP_003042927.1">
    <property type="nucleotide sequence ID" value="XM_003042881.1"/>
</dbReference>
<name>C7ZFQ8_FUSV7</name>